<protein>
    <submittedName>
        <fullName evidence="1">Non-specific serine/threonine protein kinase protein</fullName>
        <ecNumber evidence="1">2.7.11.1</ecNumber>
    </submittedName>
</protein>
<proteinExistence type="predicted"/>
<sequence>MPGGWLGLNEVTRESQGITSWRSSEDPSPGRYHARIGSDGYEQLLIVLFSDDSWWDWSIYPPNGHRRYVSGSKTNLFFADFNKLIHLTNTTDLSVFTYILMEPSGLFRQMIWLNNSQQWISLYSQPEDQCMVNLFCGSSSLCDRKSSPVCSCFPGFKPASMKDWELGVWQSGCTRKTGSKCDNNDPYGFFKMGMVELPPDSLKVDEVHSDEECEKTCQRDCFCTAYAFDEQCSIWIGDLPGIKQLYDGDLSARTLNIHLVASDIPSPTSSSSHTPGQGLTTAVISSVVAGVIVIICLAYAGLTRFRVSRRSTLVEMHAEGFLISFTYADLQRMTKNFSDIMGRGGFGSVFKGALPDSTIIAVKKLEGLRQGEKQFRAEVSTLGSIQHVNLVHLKGFCCEGKKRLLVYDYMSGGSLDSHLFRNKQVLDWETRFKIIIGVARALAYVHEKCRECIIHCDIKPENILLDREFSPKVADFGMAKLTSHDFSKVLTTMRGTLGYLAPEWISGLPITPKVDVYSFGMLLFEVVSGERNWQNSMYSENDGENCYFPIRAATQLLQGNVSDLLDKRLQGEADLEEVEKVCRVACWCIQDSDAHRPTMGQVVQILEGVLEIGTPPVPWFLQNLINSPSSISCNLPQNGDKDVESQGSFVLQPGINCS</sequence>
<evidence type="ECO:0000313" key="1">
    <source>
        <dbReference type="EMBL" id="KAH7681416.1"/>
    </source>
</evidence>
<reference evidence="2" key="1">
    <citation type="journal article" date="2022" name="Nat. Commun.">
        <title>Chromosome evolution and the genetic basis of agronomically important traits in greater yam.</title>
        <authorList>
            <person name="Bredeson J.V."/>
            <person name="Lyons J.B."/>
            <person name="Oniyinde I.O."/>
            <person name="Okereke N.R."/>
            <person name="Kolade O."/>
            <person name="Nnabue I."/>
            <person name="Nwadili C.O."/>
            <person name="Hribova E."/>
            <person name="Parker M."/>
            <person name="Nwogha J."/>
            <person name="Shu S."/>
            <person name="Carlson J."/>
            <person name="Kariba R."/>
            <person name="Muthemba S."/>
            <person name="Knop K."/>
            <person name="Barton G.J."/>
            <person name="Sherwood A.V."/>
            <person name="Lopez-Montes A."/>
            <person name="Asiedu R."/>
            <person name="Jamnadass R."/>
            <person name="Muchugi A."/>
            <person name="Goodstein D."/>
            <person name="Egesi C.N."/>
            <person name="Featherston J."/>
            <person name="Asfaw A."/>
            <person name="Simpson G.G."/>
            <person name="Dolezel J."/>
            <person name="Hendre P.S."/>
            <person name="Van Deynze A."/>
            <person name="Kumar P.L."/>
            <person name="Obidiegwu J.E."/>
            <person name="Bhattacharjee R."/>
            <person name="Rokhsar D.S."/>
        </authorList>
    </citation>
    <scope>NUCLEOTIDE SEQUENCE [LARGE SCALE GENOMIC DNA]</scope>
    <source>
        <strain evidence="2">cv. TDa95/00328</strain>
    </source>
</reference>
<comment type="caution">
    <text evidence="1">The sequence shown here is derived from an EMBL/GenBank/DDBJ whole genome shotgun (WGS) entry which is preliminary data.</text>
</comment>
<dbReference type="Proteomes" id="UP000827976">
    <property type="component" value="Chromosome 5"/>
</dbReference>
<keyword evidence="1" id="KW-0418">Kinase</keyword>
<evidence type="ECO:0000313" key="2">
    <source>
        <dbReference type="Proteomes" id="UP000827976"/>
    </source>
</evidence>
<accession>A0ACB7W1U3</accession>
<name>A0ACB7W1U3_DIOAL</name>
<keyword evidence="1" id="KW-0808">Transferase</keyword>
<dbReference type="EMBL" id="CM037015">
    <property type="protein sequence ID" value="KAH7681416.1"/>
    <property type="molecule type" value="Genomic_DNA"/>
</dbReference>
<organism evidence="1 2">
    <name type="scientific">Dioscorea alata</name>
    <name type="common">Purple yam</name>
    <dbReference type="NCBI Taxonomy" id="55571"/>
    <lineage>
        <taxon>Eukaryota</taxon>
        <taxon>Viridiplantae</taxon>
        <taxon>Streptophyta</taxon>
        <taxon>Embryophyta</taxon>
        <taxon>Tracheophyta</taxon>
        <taxon>Spermatophyta</taxon>
        <taxon>Magnoliopsida</taxon>
        <taxon>Liliopsida</taxon>
        <taxon>Dioscoreales</taxon>
        <taxon>Dioscoreaceae</taxon>
        <taxon>Dioscorea</taxon>
    </lineage>
</organism>
<gene>
    <name evidence="1" type="ORF">IHE45_05G056800</name>
</gene>
<keyword evidence="2" id="KW-1185">Reference proteome</keyword>
<dbReference type="EC" id="2.7.11.1" evidence="1"/>
<keyword evidence="1" id="KW-0723">Serine/threonine-protein kinase</keyword>